<reference evidence="2 3" key="1">
    <citation type="submission" date="2024-04" db="EMBL/GenBank/DDBJ databases">
        <authorList>
            <person name="Fracassetti M."/>
        </authorList>
    </citation>
    <scope>NUCLEOTIDE SEQUENCE [LARGE SCALE GENOMIC DNA]</scope>
</reference>
<dbReference type="Proteomes" id="UP001497516">
    <property type="component" value="Chromosome 2"/>
</dbReference>
<evidence type="ECO:0000313" key="2">
    <source>
        <dbReference type="EMBL" id="CAL1369923.1"/>
    </source>
</evidence>
<feature type="region of interest" description="Disordered" evidence="1">
    <location>
        <begin position="173"/>
        <end position="263"/>
    </location>
</feature>
<accession>A0AAV2D8C0</accession>
<evidence type="ECO:0000256" key="1">
    <source>
        <dbReference type="SAM" id="MobiDB-lite"/>
    </source>
</evidence>
<feature type="compositionally biased region" description="Low complexity" evidence="1">
    <location>
        <begin position="246"/>
        <end position="257"/>
    </location>
</feature>
<protein>
    <submittedName>
        <fullName evidence="2">Uncharacterized protein</fullName>
    </submittedName>
</protein>
<evidence type="ECO:0000313" key="3">
    <source>
        <dbReference type="Proteomes" id="UP001497516"/>
    </source>
</evidence>
<proteinExistence type="predicted"/>
<dbReference type="EMBL" id="OZ034815">
    <property type="protein sequence ID" value="CAL1369923.1"/>
    <property type="molecule type" value="Genomic_DNA"/>
</dbReference>
<organism evidence="2 3">
    <name type="scientific">Linum trigynum</name>
    <dbReference type="NCBI Taxonomy" id="586398"/>
    <lineage>
        <taxon>Eukaryota</taxon>
        <taxon>Viridiplantae</taxon>
        <taxon>Streptophyta</taxon>
        <taxon>Embryophyta</taxon>
        <taxon>Tracheophyta</taxon>
        <taxon>Spermatophyta</taxon>
        <taxon>Magnoliopsida</taxon>
        <taxon>eudicotyledons</taxon>
        <taxon>Gunneridae</taxon>
        <taxon>Pentapetalae</taxon>
        <taxon>rosids</taxon>
        <taxon>fabids</taxon>
        <taxon>Malpighiales</taxon>
        <taxon>Linaceae</taxon>
        <taxon>Linum</taxon>
    </lineage>
</organism>
<keyword evidence="3" id="KW-1185">Reference proteome</keyword>
<sequence length="263" mass="29226">MTLLERCLTIDFFGVNNRGLPDALEKPFLEWARENWKLNDNFAFSKKIPRGKRLFEYNLVGRCFRPQEGLTWIMAFGIPAHLKSLDVCRKIGEFCGGFVDVNRNGWDGPFICIQVKSGAQIPEQVPLIFGTTLFPVKIVVPPAAQSPLADQSRRHLLLQFSCQAKSFPVEVEPPPFPPLTNLEDPGELQGGCGSGRSSPCMQRVDRPKLVKKVRMRKFGSLPNPKPKSDSLPSPLETSEPVSSTFSPCLPASSLSPLYTPNLT</sequence>
<name>A0AAV2D8C0_9ROSI</name>
<dbReference type="AlphaFoldDB" id="A0AAV2D8C0"/>
<gene>
    <name evidence="2" type="ORF">LTRI10_LOCUS12280</name>
</gene>